<dbReference type="EMBL" id="KM217574">
    <property type="protein sequence ID" value="AIU36809.1"/>
    <property type="molecule type" value="Genomic_DNA"/>
</dbReference>
<dbReference type="GO" id="GO:0019031">
    <property type="term" value="C:viral envelope"/>
    <property type="evidence" value="ECO:0007669"/>
    <property type="project" value="InterPro"/>
</dbReference>
<organismHost>
    <name type="scientific">Cydia pomonella</name>
    <name type="common">Codling moth</name>
    <dbReference type="NCBI Taxonomy" id="82600"/>
</organismHost>
<dbReference type="GO" id="GO:0005198">
    <property type="term" value="F:structural molecule activity"/>
    <property type="evidence" value="ECO:0007669"/>
    <property type="project" value="InterPro"/>
</dbReference>
<dbReference type="InterPro" id="IPR007600">
    <property type="entry name" value="Baculo_PEP_N"/>
</dbReference>
<name>A0A097P0Z9_GVCP</name>
<feature type="domain" description="Baculovirus polyhedron envelope protein PEP N-terminal" evidence="1">
    <location>
        <begin position="16"/>
        <end position="135"/>
    </location>
</feature>
<evidence type="ECO:0000313" key="2">
    <source>
        <dbReference type="EMBL" id="AIU36809.1"/>
    </source>
</evidence>
<organism evidence="2">
    <name type="scientific">Cydia pomonella granulosis virus</name>
    <name type="common">CpGV</name>
    <name type="synonym">Cydia pomonella granulovirus</name>
    <dbReference type="NCBI Taxonomy" id="28289"/>
    <lineage>
        <taxon>Viruses</taxon>
        <taxon>Viruses incertae sedis</taxon>
        <taxon>Naldaviricetes</taxon>
        <taxon>Lefavirales</taxon>
        <taxon>Baculoviridae</taxon>
        <taxon>Betabaculovirus</taxon>
        <taxon>Betabaculovirus cypomonellae</taxon>
    </lineage>
</organism>
<sequence length="235" mass="26239">MASIPADSKAFIKPFEGTDVTCLILDVVAWFGADEIVSILNQNLCSAIKNLPLSQKALWRQLEPQVHSEKQFITSLGVRMLIGRAQNIECKTPQQTCNIVAAQRRESFVPHTASYYNNTPIIDPNSSTACSTNLCAQNNPLANTTCTLAPTNYINNYPTNYPPCNYPNNFPANAPTSSVCYNQPRFELSPCLHNLGNIFIDEAIYDARAYPQLEEVNCKINRIYDILLNREITTT</sequence>
<reference evidence="2" key="1">
    <citation type="journal article" date="2014" name="Proc. Natl. Acad. Sci. U.S.A.">
        <title>Baculovirus resistance in codling moth is virus isolate-dependent and the consequence of a mutation in viral gene pe38.</title>
        <authorList>
            <person name="Gebhardt M.M."/>
            <person name="Eberle K.E."/>
            <person name="Radtke P."/>
            <person name="Jehle J.A."/>
        </authorList>
    </citation>
    <scope>NUCLEOTIDE SEQUENCE</scope>
    <source>
        <strain evidence="2">CpGV-I07</strain>
    </source>
</reference>
<proteinExistence type="predicted"/>
<dbReference type="GO" id="GO:0019028">
    <property type="term" value="C:viral capsid"/>
    <property type="evidence" value="ECO:0007669"/>
    <property type="project" value="InterPro"/>
</dbReference>
<protein>
    <submittedName>
        <fullName evidence="2">ORF20 orf16L</fullName>
    </submittedName>
</protein>
<gene>
    <name evidence="2" type="primary">orf20</name>
</gene>
<reference evidence="2" key="2">
    <citation type="submission" date="2014-07" db="EMBL/GenBank/DDBJ databases">
        <title>Comparative genomics of CpGV: Evolution of a crop protection agent.</title>
        <authorList>
            <person name="Radtke P.C."/>
            <person name="Jehle J.A."/>
        </authorList>
    </citation>
    <scope>NUCLEOTIDE SEQUENCE</scope>
    <source>
        <strain evidence="2">CpGV-I07</strain>
    </source>
</reference>
<accession>A0A097P0Z9</accession>
<dbReference type="Pfam" id="PF04512">
    <property type="entry name" value="Baculo_PEP_N"/>
    <property type="match status" value="1"/>
</dbReference>
<evidence type="ECO:0000259" key="1">
    <source>
        <dbReference type="Pfam" id="PF04512"/>
    </source>
</evidence>